<keyword evidence="15" id="KW-1185">Reference proteome</keyword>
<organism evidence="14 15">
    <name type="scientific">Branchiostoma lanceolatum</name>
    <name type="common">Common lancelet</name>
    <name type="synonym">Amphioxus lanceolatum</name>
    <dbReference type="NCBI Taxonomy" id="7740"/>
    <lineage>
        <taxon>Eukaryota</taxon>
        <taxon>Metazoa</taxon>
        <taxon>Chordata</taxon>
        <taxon>Cephalochordata</taxon>
        <taxon>Leptocardii</taxon>
        <taxon>Amphioxiformes</taxon>
        <taxon>Branchiostomatidae</taxon>
        <taxon>Branchiostoma</taxon>
    </lineage>
</organism>
<dbReference type="Pfam" id="PF07177">
    <property type="entry name" value="Neuralized"/>
    <property type="match status" value="1"/>
</dbReference>
<dbReference type="InterPro" id="IPR011989">
    <property type="entry name" value="ARM-like"/>
</dbReference>
<dbReference type="InterPro" id="IPR016024">
    <property type="entry name" value="ARM-type_fold"/>
</dbReference>
<dbReference type="Pfam" id="PF07714">
    <property type="entry name" value="PK_Tyr_Ser-Thr"/>
    <property type="match status" value="1"/>
</dbReference>
<dbReference type="SMART" id="SM00220">
    <property type="entry name" value="S_TKc"/>
    <property type="match status" value="1"/>
</dbReference>
<protein>
    <submittedName>
        <fullName evidence="14">RIPK4 protein</fullName>
    </submittedName>
</protein>
<keyword evidence="4" id="KW-0479">Metal-binding</keyword>
<dbReference type="InterPro" id="IPR001245">
    <property type="entry name" value="Ser-Thr/Tyr_kinase_cat_dom"/>
</dbReference>
<keyword evidence="9" id="KW-0862">Zinc</keyword>
<keyword evidence="7" id="KW-0863">Zinc-finger</keyword>
<reference evidence="14" key="1">
    <citation type="submission" date="2022-01" db="EMBL/GenBank/DDBJ databases">
        <authorList>
            <person name="Braso-Vives M."/>
        </authorList>
    </citation>
    <scope>NUCLEOTIDE SEQUENCE</scope>
</reference>
<dbReference type="InterPro" id="IPR000719">
    <property type="entry name" value="Prot_kinase_dom"/>
</dbReference>
<feature type="binding site" evidence="11">
    <location>
        <position position="1332"/>
    </location>
    <ligand>
        <name>ATP</name>
        <dbReference type="ChEBI" id="CHEBI:30616"/>
    </ligand>
</feature>
<dbReference type="PROSITE" id="PS00108">
    <property type="entry name" value="PROTEIN_KINASE_ST"/>
    <property type="match status" value="1"/>
</dbReference>
<dbReference type="InterPro" id="IPR043136">
    <property type="entry name" value="B30.2/SPRY_sf"/>
</dbReference>
<dbReference type="Gene3D" id="1.25.10.10">
    <property type="entry name" value="Leucine-rich Repeat Variant"/>
    <property type="match status" value="1"/>
</dbReference>
<proteinExistence type="predicted"/>
<dbReference type="UniPathway" id="UPA00143"/>
<sequence>MIQGSMRIGFTFKDPKKIDSESLPAQAYPDLAQKPGFWIKPLHDKLAQRGNVITYMVDSSGDVFYSINGENKGLFFSGVDVSGPLWLVVDICGSTVAVKFVDEQAVADAADKTIREGDLVKLEVDSVETLTLLQDRHGGLGDMEKAIGDTGVAIRIDDDEDVSVLFQSHERVWRINPAALQKIGSNAPSDMIREGDLVMIGTDMERIKSLQKDHGEWVDDMKPTLGRIGRVTRITHKGTLRVSVGGKTWTYNAEAVRKMSYPTAHVGAETKMQDVQTVDCVDLVLEKVTMTVTLTVLLGTYIGFCSCSLMVRGEATSDGTSSSDSDEEQPEHGMAVGDIVKVDTDVATFRILQEASGMGWDDEMENVLGMEGTVSEITAGVCILVQFPNDTNWPLVPGCLTKIKSGKQIRKSKGSWLQKGALVRIVNDKSRLKMLQEGHGGYNDDMQACLGKTGYVLETKREHVKVEVTCRSWWFNPAALSPVELAEREELEALHQLREGDFIKVDVDAETFKTNQMGHGGFVEKMAELVEKVGMLHHIDIDGDAVVYYPDGTRWCINHMSLGKVDPEACGEVDVSKVLEIGDWVKVESDKGRVRQVQECVESIRWQDGYFDAAGKVGQVKSFYPFNDVVRVTVEGKGYPLSPAALLTRATPEDLKEILGSGDISSPGFKRGDLVKIAVDEQRLKVLQDGHGGFVDGMDELIGLIGSVSFIDRDGDAYVRFSPRRLCFNPYSLTKVMPDEDTFYVGDLVLIESDQTRFKALQTPKEHGGYSSKMLATCGMTGRVLGIIDPKKVRVKVRGKAWIYNPDLVTRTGNPGLGTGDWKSATICVSGKHDWSTGRCLVCVTCGECTHYGSLCPARDKPDRVPGSLCGCGNGHAGCDDCGTCKTCSGETTAQAETDDREGLLQKLLRAGDLAKRLGLRREVNLLKTSESAISPSAGATSAAKKEISEVLKNMGKAIELMRKSKVLDSLEAVRSALHNDFIAPYHKYAGHTHRKLMGDHLANIDGAKIFMDYLKFLSSEVSKGESGDINLPLECLELLRTLLIHYTDNSFEFCRAVGRCGLLGMLLQDLFDTTKRAQTETLWPMIRSHLCILYNCARVQENQDYFSRCGATNILKPYLRNKDEQIRIIALSCLAFVVDEENLHLIRLNVDITEMIMSILNAAVHNTEHVTSLGEFQYTAFELVTMLSALVRNDENKQTFVTNGVLDRLIELSKNGNDGEKECAIMCIQRLAHSDHISNIIRSETKVEETLTAVKNDRKVPATIRDAAATTLQILEHGPPRLTQDPSAGQGSISAIKYSDLVVNEEVGKGGFGQVFKAYHKQWMMNVAVKKIKMQSREQSLRLSKALIEEAKFMHQARNAYRFIVPLYGVCVEEKFTALVMDLMENGSVGDLMSQAKPVPWALRWRILHETILGMNFLHSMDPQIIHHDLKVQNVLVDEDFHAKIADFGLAEYKKVTGLGEDEGGGLCGTITHIPPEYLKTPDKKAEEKFDVYSFGITIWEVLTGQRPYEDILIGLLIRMHVAEGRRPDMKKIPTDCDVPIELSFFVELMEQCWQQDPKKRPPFRALAEKVQKVTQQTNLKVAEAIQVVKTALGRREETIPKSFDRRWTSVRKQSGDKSDV</sequence>
<dbReference type="OrthoDB" id="10055368at2759"/>
<evidence type="ECO:0000313" key="15">
    <source>
        <dbReference type="Proteomes" id="UP000838412"/>
    </source>
</evidence>
<keyword evidence="10 11" id="KW-0067">ATP-binding</keyword>
<keyword evidence="2" id="KW-0723">Serine/threonine-protein kinase</keyword>
<keyword evidence="3" id="KW-0808">Transferase</keyword>
<name>A0A8K0AJG8_BRALA</name>
<dbReference type="SUPFAM" id="SSF48371">
    <property type="entry name" value="ARM repeat"/>
    <property type="match status" value="1"/>
</dbReference>
<dbReference type="PROSITE" id="PS51065">
    <property type="entry name" value="NHR"/>
    <property type="match status" value="1"/>
</dbReference>
<dbReference type="EMBL" id="OV696694">
    <property type="protein sequence ID" value="CAH1274659.1"/>
    <property type="molecule type" value="Genomic_DNA"/>
</dbReference>
<gene>
    <name evidence="14" type="primary">RIPK4</name>
    <name evidence="14" type="ORF">BLAG_LOCUS25601</name>
</gene>
<dbReference type="GO" id="GO:0005737">
    <property type="term" value="C:cytoplasm"/>
    <property type="evidence" value="ECO:0007669"/>
    <property type="project" value="TreeGrafter"/>
</dbReference>
<evidence type="ECO:0000256" key="3">
    <source>
        <dbReference type="ARBA" id="ARBA00022679"/>
    </source>
</evidence>
<dbReference type="GO" id="GO:0006897">
    <property type="term" value="P:endocytosis"/>
    <property type="evidence" value="ECO:0007669"/>
    <property type="project" value="TreeGrafter"/>
</dbReference>
<dbReference type="Gene3D" id="2.60.120.920">
    <property type="match status" value="1"/>
</dbReference>
<evidence type="ECO:0000259" key="12">
    <source>
        <dbReference type="PROSITE" id="PS50011"/>
    </source>
</evidence>
<evidence type="ECO:0000256" key="11">
    <source>
        <dbReference type="PROSITE-ProRule" id="PRU10141"/>
    </source>
</evidence>
<dbReference type="Proteomes" id="UP000838412">
    <property type="component" value="Chromosome 9"/>
</dbReference>
<evidence type="ECO:0000256" key="5">
    <source>
        <dbReference type="ARBA" id="ARBA00022737"/>
    </source>
</evidence>
<feature type="domain" description="Protein kinase" evidence="12">
    <location>
        <begin position="1302"/>
        <end position="1576"/>
    </location>
</feature>
<evidence type="ECO:0000256" key="1">
    <source>
        <dbReference type="ARBA" id="ARBA00004906"/>
    </source>
</evidence>
<dbReference type="InterPro" id="IPR017441">
    <property type="entry name" value="Protein_kinase_ATP_BS"/>
</dbReference>
<comment type="pathway">
    <text evidence="1">Protein modification; protein ubiquitination.</text>
</comment>
<keyword evidence="5" id="KW-0677">Repeat</keyword>
<evidence type="ECO:0000256" key="8">
    <source>
        <dbReference type="ARBA" id="ARBA00022786"/>
    </source>
</evidence>
<dbReference type="PROSITE" id="PS00107">
    <property type="entry name" value="PROTEIN_KINASE_ATP"/>
    <property type="match status" value="1"/>
</dbReference>
<dbReference type="GO" id="GO:0007219">
    <property type="term" value="P:Notch signaling pathway"/>
    <property type="evidence" value="ECO:0007669"/>
    <property type="project" value="TreeGrafter"/>
</dbReference>
<dbReference type="InterPro" id="IPR008271">
    <property type="entry name" value="Ser/Thr_kinase_AS"/>
</dbReference>
<evidence type="ECO:0000256" key="4">
    <source>
        <dbReference type="ARBA" id="ARBA00022723"/>
    </source>
</evidence>
<evidence type="ECO:0000259" key="13">
    <source>
        <dbReference type="PROSITE" id="PS51065"/>
    </source>
</evidence>
<dbReference type="InterPro" id="IPR006573">
    <property type="entry name" value="NHR_dom"/>
</dbReference>
<dbReference type="PANTHER" id="PTHR24202">
    <property type="entry name" value="E3 UBIQUITIN-PROTEIN LIGASE MIB2"/>
    <property type="match status" value="1"/>
</dbReference>
<dbReference type="PANTHER" id="PTHR24202:SF53">
    <property type="entry name" value="E3 UBIQUITIN-PROTEIN LIGASE MIB1"/>
    <property type="match status" value="1"/>
</dbReference>
<dbReference type="PROSITE" id="PS50011">
    <property type="entry name" value="PROTEIN_KINASE_DOM"/>
    <property type="match status" value="1"/>
</dbReference>
<evidence type="ECO:0000256" key="2">
    <source>
        <dbReference type="ARBA" id="ARBA00022527"/>
    </source>
</evidence>
<accession>A0A8K0AJG8</accession>
<dbReference type="GO" id="GO:0005524">
    <property type="term" value="F:ATP binding"/>
    <property type="evidence" value="ECO:0007669"/>
    <property type="project" value="UniProtKB-UniRule"/>
</dbReference>
<dbReference type="SUPFAM" id="SSF56112">
    <property type="entry name" value="Protein kinase-like (PK-like)"/>
    <property type="match status" value="1"/>
</dbReference>
<dbReference type="Pfam" id="PF18346">
    <property type="entry name" value="SH3_15"/>
    <property type="match status" value="7"/>
</dbReference>
<dbReference type="Gene3D" id="1.10.510.10">
    <property type="entry name" value="Transferase(Phosphotransferase) domain 1"/>
    <property type="match status" value="1"/>
</dbReference>
<feature type="domain" description="NHR" evidence="13">
    <location>
        <begin position="1"/>
        <end position="103"/>
    </location>
</feature>
<evidence type="ECO:0000256" key="6">
    <source>
        <dbReference type="ARBA" id="ARBA00022741"/>
    </source>
</evidence>
<evidence type="ECO:0000256" key="9">
    <source>
        <dbReference type="ARBA" id="ARBA00022833"/>
    </source>
</evidence>
<keyword evidence="6 11" id="KW-0547">Nucleotide-binding</keyword>
<dbReference type="GO" id="GO:0008270">
    <property type="term" value="F:zinc ion binding"/>
    <property type="evidence" value="ECO:0007669"/>
    <property type="project" value="UniProtKB-KW"/>
</dbReference>
<dbReference type="GO" id="GO:0004674">
    <property type="term" value="F:protein serine/threonine kinase activity"/>
    <property type="evidence" value="ECO:0007669"/>
    <property type="project" value="UniProtKB-KW"/>
</dbReference>
<evidence type="ECO:0000313" key="14">
    <source>
        <dbReference type="EMBL" id="CAH1274659.1"/>
    </source>
</evidence>
<dbReference type="GO" id="GO:0016567">
    <property type="term" value="P:protein ubiquitination"/>
    <property type="evidence" value="ECO:0007669"/>
    <property type="project" value="UniProtKB-UniPathway"/>
</dbReference>
<dbReference type="InterPro" id="IPR011009">
    <property type="entry name" value="Kinase-like_dom_sf"/>
</dbReference>
<dbReference type="InterPro" id="IPR040847">
    <property type="entry name" value="SH3_15"/>
</dbReference>
<evidence type="ECO:0000256" key="7">
    <source>
        <dbReference type="ARBA" id="ARBA00022771"/>
    </source>
</evidence>
<keyword evidence="2" id="KW-0418">Kinase</keyword>
<evidence type="ECO:0000256" key="10">
    <source>
        <dbReference type="ARBA" id="ARBA00022840"/>
    </source>
</evidence>
<keyword evidence="8" id="KW-0833">Ubl conjugation pathway</keyword>